<evidence type="ECO:0000313" key="3">
    <source>
        <dbReference type="Proteomes" id="UP000243217"/>
    </source>
</evidence>
<gene>
    <name evidence="2" type="ORF">THRCLA_10472</name>
</gene>
<feature type="region of interest" description="Disordered" evidence="1">
    <location>
        <begin position="1"/>
        <end position="24"/>
    </location>
</feature>
<dbReference type="Pfam" id="PF07818">
    <property type="entry name" value="HCNGP"/>
    <property type="match status" value="1"/>
</dbReference>
<dbReference type="GO" id="GO:0006355">
    <property type="term" value="P:regulation of DNA-templated transcription"/>
    <property type="evidence" value="ECO:0007669"/>
    <property type="project" value="InterPro"/>
</dbReference>
<keyword evidence="3" id="KW-1185">Reference proteome</keyword>
<reference evidence="2 3" key="1">
    <citation type="journal article" date="2014" name="Genome Biol. Evol.">
        <title>The secreted proteins of Achlya hypogyna and Thraustotheca clavata identify the ancestral oomycete secretome and reveal gene acquisitions by horizontal gene transfer.</title>
        <authorList>
            <person name="Misner I."/>
            <person name="Blouin N."/>
            <person name="Leonard G."/>
            <person name="Richards T.A."/>
            <person name="Lane C.E."/>
        </authorList>
    </citation>
    <scope>NUCLEOTIDE SEQUENCE [LARGE SCALE GENOMIC DNA]</scope>
    <source>
        <strain evidence="2 3">ATCC 34112</strain>
    </source>
</reference>
<dbReference type="EMBL" id="JNBS01003422">
    <property type="protein sequence ID" value="OQR87298.1"/>
    <property type="molecule type" value="Genomic_DNA"/>
</dbReference>
<comment type="caution">
    <text evidence="2">The sequence shown here is derived from an EMBL/GenBank/DDBJ whole genome shotgun (WGS) entry which is preliminary data.</text>
</comment>
<dbReference type="STRING" id="74557.A0A1V9YNF8"/>
<sequence length="172" mass="19478">MASWNPLGVADYGSDSEMSQEAPEDVKMVATEEERNEIAVKVKNGERKSEKNEVVEIIQLPELPPVAKGMCSKATQAKVDKYLAHTERGLSFTSSLRSKKEFDNPYILEKVVNYFDIEEMQSNLDKTKFNPYGYHVGDNYNRLALAVKNKQEELAQIYAGNPALRWTQPKTS</sequence>
<dbReference type="AlphaFoldDB" id="A0A1V9YNF8"/>
<evidence type="ECO:0000313" key="2">
    <source>
        <dbReference type="EMBL" id="OQR87298.1"/>
    </source>
</evidence>
<evidence type="ECO:0000256" key="1">
    <source>
        <dbReference type="SAM" id="MobiDB-lite"/>
    </source>
</evidence>
<protein>
    <submittedName>
        <fullName evidence="2">Uncharacterized protein</fullName>
    </submittedName>
</protein>
<dbReference type="GO" id="GO:0005634">
    <property type="term" value="C:nucleus"/>
    <property type="evidence" value="ECO:0007669"/>
    <property type="project" value="TreeGrafter"/>
</dbReference>
<proteinExistence type="predicted"/>
<organism evidence="2 3">
    <name type="scientific">Thraustotheca clavata</name>
    <dbReference type="NCBI Taxonomy" id="74557"/>
    <lineage>
        <taxon>Eukaryota</taxon>
        <taxon>Sar</taxon>
        <taxon>Stramenopiles</taxon>
        <taxon>Oomycota</taxon>
        <taxon>Saprolegniomycetes</taxon>
        <taxon>Saprolegniales</taxon>
        <taxon>Achlyaceae</taxon>
        <taxon>Thraustotheca</taxon>
    </lineage>
</organism>
<dbReference type="Proteomes" id="UP000243217">
    <property type="component" value="Unassembled WGS sequence"/>
</dbReference>
<dbReference type="PANTHER" id="PTHR13464">
    <property type="entry name" value="TRANSCRIPTIONAL REGULATOR PROTEIN HCNGP"/>
    <property type="match status" value="1"/>
</dbReference>
<dbReference type="PANTHER" id="PTHR13464:SF0">
    <property type="entry name" value="SAP30-BINDING PROTEIN"/>
    <property type="match status" value="1"/>
</dbReference>
<accession>A0A1V9YNF8</accession>
<dbReference type="OrthoDB" id="1714508at2759"/>
<name>A0A1V9YNF8_9STRA</name>
<dbReference type="InterPro" id="IPR012479">
    <property type="entry name" value="SAP30BP"/>
</dbReference>